<dbReference type="EMBL" id="CP034460">
    <property type="protein sequence ID" value="QBM90077.1"/>
    <property type="molecule type" value="Genomic_DNA"/>
</dbReference>
<name>A0A4P6XR89_9ASCO</name>
<reference evidence="3" key="1">
    <citation type="submission" date="2019-03" db="EMBL/GenBank/DDBJ databases">
        <title>Snf2 controls pulcherriminic acid biosynthesis and connects pigmentation and antifungal activity of the yeast Metschnikowia pulcherrima.</title>
        <authorList>
            <person name="Gore-Lloyd D."/>
            <person name="Sumann I."/>
            <person name="Brachmann A.O."/>
            <person name="Schneeberger K."/>
            <person name="Ortiz-Merino R.A."/>
            <person name="Moreno-Beltran M."/>
            <person name="Schlaefli M."/>
            <person name="Kirner P."/>
            <person name="Santos Kron A."/>
            <person name="Wolfe K.H."/>
            <person name="Piel J."/>
            <person name="Ahrens C.H."/>
            <person name="Henk D."/>
            <person name="Freimoser F.M."/>
        </authorList>
    </citation>
    <scope>NUCLEOTIDE SEQUENCE [LARGE SCALE GENOMIC DNA]</scope>
    <source>
        <strain evidence="3">APC 1.2</strain>
    </source>
</reference>
<evidence type="ECO:0000313" key="2">
    <source>
        <dbReference type="EMBL" id="QBM90077.1"/>
    </source>
</evidence>
<gene>
    <name evidence="2" type="ORF">METSCH_E03160</name>
</gene>
<accession>A0A4P6XR89</accession>
<protein>
    <submittedName>
        <fullName evidence="2">Uncharacterized protein</fullName>
    </submittedName>
</protein>
<organism evidence="2 3">
    <name type="scientific">Metschnikowia aff. pulcherrima</name>
    <dbReference type="NCBI Taxonomy" id="2163413"/>
    <lineage>
        <taxon>Eukaryota</taxon>
        <taxon>Fungi</taxon>
        <taxon>Dikarya</taxon>
        <taxon>Ascomycota</taxon>
        <taxon>Saccharomycotina</taxon>
        <taxon>Pichiomycetes</taxon>
        <taxon>Metschnikowiaceae</taxon>
        <taxon>Metschnikowia</taxon>
    </lineage>
</organism>
<proteinExistence type="predicted"/>
<evidence type="ECO:0000313" key="3">
    <source>
        <dbReference type="Proteomes" id="UP000292447"/>
    </source>
</evidence>
<keyword evidence="1" id="KW-0812">Transmembrane</keyword>
<dbReference type="Proteomes" id="UP000292447">
    <property type="component" value="Chromosome V"/>
</dbReference>
<feature type="transmembrane region" description="Helical" evidence="1">
    <location>
        <begin position="12"/>
        <end position="33"/>
    </location>
</feature>
<keyword evidence="1" id="KW-1133">Transmembrane helix</keyword>
<feature type="transmembrane region" description="Helical" evidence="1">
    <location>
        <begin position="53"/>
        <end position="75"/>
    </location>
</feature>
<keyword evidence="1" id="KW-0472">Membrane</keyword>
<keyword evidence="3" id="KW-1185">Reference proteome</keyword>
<dbReference type="AlphaFoldDB" id="A0A4P6XR89"/>
<evidence type="ECO:0000256" key="1">
    <source>
        <dbReference type="SAM" id="Phobius"/>
    </source>
</evidence>
<sequence length="293" mass="33877">MTSKHSPQANEVFNFVQNCFFLYSYCPFLSTGLPTSVSTFRASEKHHINSFTIMYAKITLLACLFFCVSAVPSEFRVRPAISKLKSVPTLIQTGPNQEESVGDVYRSDLFAYDRQKPQALNSTREAEELIRWFVVQLRGFILESHFYASSFKVVSRRLFEDLEDIQSLALEAVAENFALMGQLWFAKRMYDVMDFAATQLIMCEKYTITTAVFLLRAMIELNVRLLLMFGANGELDVTVPLYRDLLVGHWRTVCCWDEEFRNLKNVPDHVRRLFEDLKALVELTIADLFRHMP</sequence>